<dbReference type="EMBL" id="CP076724">
    <property type="protein sequence ID" value="QWV97711.1"/>
    <property type="molecule type" value="Genomic_DNA"/>
</dbReference>
<feature type="region of interest" description="Disordered" evidence="1">
    <location>
        <begin position="183"/>
        <end position="208"/>
    </location>
</feature>
<keyword evidence="2" id="KW-1133">Transmembrane helix</keyword>
<feature type="compositionally biased region" description="Low complexity" evidence="1">
    <location>
        <begin position="191"/>
        <end position="208"/>
    </location>
</feature>
<keyword evidence="4" id="KW-1185">Reference proteome</keyword>
<organism evidence="3 4">
    <name type="scientific">Geomonas diazotrophica</name>
    <dbReference type="NCBI Taxonomy" id="2843197"/>
    <lineage>
        <taxon>Bacteria</taxon>
        <taxon>Pseudomonadati</taxon>
        <taxon>Thermodesulfobacteriota</taxon>
        <taxon>Desulfuromonadia</taxon>
        <taxon>Geobacterales</taxon>
        <taxon>Geobacteraceae</taxon>
        <taxon>Geomonas</taxon>
    </lineage>
</organism>
<dbReference type="Proteomes" id="UP000683493">
    <property type="component" value="Chromosome"/>
</dbReference>
<evidence type="ECO:0000313" key="4">
    <source>
        <dbReference type="Proteomes" id="UP000683493"/>
    </source>
</evidence>
<evidence type="ECO:0000313" key="3">
    <source>
        <dbReference type="EMBL" id="QWV97711.1"/>
    </source>
</evidence>
<feature type="transmembrane region" description="Helical" evidence="2">
    <location>
        <begin position="12"/>
        <end position="35"/>
    </location>
</feature>
<evidence type="ECO:0000256" key="2">
    <source>
        <dbReference type="SAM" id="Phobius"/>
    </source>
</evidence>
<name>A0ABX8JKL8_9BACT</name>
<reference evidence="3 4" key="1">
    <citation type="submission" date="2021-06" db="EMBL/GenBank/DDBJ databases">
        <title>Gemonas diversity in paddy soil.</title>
        <authorList>
            <person name="Liu G."/>
        </authorList>
    </citation>
    <scope>NUCLEOTIDE SEQUENCE [LARGE SCALE GENOMIC DNA]</scope>
    <source>
        <strain evidence="3 4">RG29</strain>
    </source>
</reference>
<keyword evidence="2" id="KW-0812">Transmembrane</keyword>
<gene>
    <name evidence="3" type="ORF">KP005_20670</name>
</gene>
<protein>
    <submittedName>
        <fullName evidence="3">Type II secretion system GspH family protein</fullName>
    </submittedName>
</protein>
<accession>A0ABX8JKL8</accession>
<keyword evidence="2" id="KW-0472">Membrane</keyword>
<evidence type="ECO:0000256" key="1">
    <source>
        <dbReference type="SAM" id="MobiDB-lite"/>
    </source>
</evidence>
<sequence length="208" mass="22738">MMPRVLRSTGGFTYIGALVMAVIVGIMASQAAVVWSTAMKREREEELISRGTQIRDALRRWYKVRVIDGKLVSNQVPGNTGNVNAAPPAVAGPPELKSLLQDPNTPGKLRYLRPYALVDPITLKEWDVIRKDGKLVGVKSKSEQVPIKQGNFPFDLPPADFEKKTKYSEWEFVYDRVPPVTATGGAITGLNPSSSPTPSTNKSSSTTP</sequence>
<proteinExistence type="predicted"/>